<evidence type="ECO:0000256" key="3">
    <source>
        <dbReference type="ARBA" id="ARBA00022692"/>
    </source>
</evidence>
<dbReference type="Pfam" id="PF07963">
    <property type="entry name" value="N_methyl"/>
    <property type="match status" value="1"/>
</dbReference>
<comment type="subcellular location">
    <subcellularLocation>
        <location evidence="1">Membrane</location>
        <topology evidence="1">Single-pass membrane protein</topology>
    </subcellularLocation>
</comment>
<dbReference type="InterPro" id="IPR012902">
    <property type="entry name" value="N_methyl_site"/>
</dbReference>
<dbReference type="KEGG" id="emi:Emin_0495"/>
<dbReference type="GO" id="GO:0015628">
    <property type="term" value="P:protein secretion by the type II secretion system"/>
    <property type="evidence" value="ECO:0007669"/>
    <property type="project" value="InterPro"/>
</dbReference>
<keyword evidence="4" id="KW-1133">Transmembrane helix</keyword>
<keyword evidence="3" id="KW-0812">Transmembrane</keyword>
<dbReference type="RefSeq" id="WP_012414666.1">
    <property type="nucleotide sequence ID" value="NC_010644.1"/>
</dbReference>
<dbReference type="STRING" id="445932.Emin_0495"/>
<dbReference type="PANTHER" id="PTHR30093:SF44">
    <property type="entry name" value="TYPE II SECRETION SYSTEM CORE PROTEIN G"/>
    <property type="match status" value="1"/>
</dbReference>
<dbReference type="Proteomes" id="UP000001029">
    <property type="component" value="Chromosome"/>
</dbReference>
<dbReference type="AlphaFoldDB" id="B2KCD0"/>
<dbReference type="PRINTS" id="PR00813">
    <property type="entry name" value="BCTERIALGSPG"/>
</dbReference>
<name>B2KCD0_ELUMP</name>
<dbReference type="SUPFAM" id="SSF54523">
    <property type="entry name" value="Pili subunits"/>
    <property type="match status" value="1"/>
</dbReference>
<evidence type="ECO:0000256" key="2">
    <source>
        <dbReference type="ARBA" id="ARBA00022481"/>
    </source>
</evidence>
<accession>B2KCD0</accession>
<dbReference type="InterPro" id="IPR000983">
    <property type="entry name" value="Bac_GSPG_pilin"/>
</dbReference>
<sequence length="172" mass="18912">MKKAFTLIELLVVVLIIGILAAIAVPQYNKAVLKSRATESMIIVNAIYGALERYKLATGQYPSTMSNFPSAAEINEYLDIEISLPKNTAIFYYPHSYFGINYNTASVRFTISKGLSENPNTTIQSHRPGTLSCWAYDTQNSFDLAGQNVCKSFCSSLSNEVAGTPTKACFIK</sequence>
<evidence type="ECO:0000313" key="6">
    <source>
        <dbReference type="EMBL" id="ACC98051.1"/>
    </source>
</evidence>
<dbReference type="EMBL" id="CP001055">
    <property type="protein sequence ID" value="ACC98051.1"/>
    <property type="molecule type" value="Genomic_DNA"/>
</dbReference>
<keyword evidence="2" id="KW-0488">Methylation</keyword>
<dbReference type="GO" id="GO:0015627">
    <property type="term" value="C:type II protein secretion system complex"/>
    <property type="evidence" value="ECO:0007669"/>
    <property type="project" value="InterPro"/>
</dbReference>
<dbReference type="GO" id="GO:0016020">
    <property type="term" value="C:membrane"/>
    <property type="evidence" value="ECO:0007669"/>
    <property type="project" value="UniProtKB-SubCell"/>
</dbReference>
<evidence type="ECO:0000256" key="5">
    <source>
        <dbReference type="ARBA" id="ARBA00023136"/>
    </source>
</evidence>
<keyword evidence="7" id="KW-1185">Reference proteome</keyword>
<dbReference type="NCBIfam" id="TIGR02532">
    <property type="entry name" value="IV_pilin_GFxxxE"/>
    <property type="match status" value="1"/>
</dbReference>
<dbReference type="HOGENOM" id="CLU_091705_3_0_0"/>
<evidence type="ECO:0000313" key="7">
    <source>
        <dbReference type="Proteomes" id="UP000001029"/>
    </source>
</evidence>
<dbReference type="PANTHER" id="PTHR30093">
    <property type="entry name" value="GENERAL SECRETION PATHWAY PROTEIN G"/>
    <property type="match status" value="1"/>
</dbReference>
<evidence type="ECO:0000256" key="1">
    <source>
        <dbReference type="ARBA" id="ARBA00004167"/>
    </source>
</evidence>
<protein>
    <submittedName>
        <fullName evidence="6">PilE-like protein</fullName>
    </submittedName>
</protein>
<organism evidence="6 7">
    <name type="scientific">Elusimicrobium minutum (strain Pei191)</name>
    <dbReference type="NCBI Taxonomy" id="445932"/>
    <lineage>
        <taxon>Bacteria</taxon>
        <taxon>Pseudomonadati</taxon>
        <taxon>Elusimicrobiota</taxon>
        <taxon>Elusimicrobia</taxon>
        <taxon>Elusimicrobiales</taxon>
        <taxon>Elusimicrobiaceae</taxon>
        <taxon>Elusimicrobium</taxon>
    </lineage>
</organism>
<dbReference type="Gene3D" id="3.30.700.10">
    <property type="entry name" value="Glycoprotein, Type 4 Pilin"/>
    <property type="match status" value="1"/>
</dbReference>
<gene>
    <name evidence="6" type="ordered locus">Emin_0495</name>
</gene>
<keyword evidence="5" id="KW-0472">Membrane</keyword>
<dbReference type="InterPro" id="IPR045584">
    <property type="entry name" value="Pilin-like"/>
</dbReference>
<proteinExistence type="predicted"/>
<evidence type="ECO:0000256" key="4">
    <source>
        <dbReference type="ARBA" id="ARBA00022989"/>
    </source>
</evidence>
<reference evidence="6 7" key="1">
    <citation type="journal article" date="2009" name="Appl. Environ. Microbiol.">
        <title>Genomic analysis of 'Elusimicrobium minutum,' the first cultivated representative of the phylum 'Elusimicrobia' (formerly termite group 1).</title>
        <authorList>
            <person name="Herlemann D.P.R."/>
            <person name="Geissinger O."/>
            <person name="Ikeda-Ohtsubo W."/>
            <person name="Kunin V."/>
            <person name="Sun H."/>
            <person name="Lapidus A."/>
            <person name="Hugenholtz P."/>
            <person name="Brune A."/>
        </authorList>
    </citation>
    <scope>NUCLEOTIDE SEQUENCE [LARGE SCALE GENOMIC DNA]</scope>
    <source>
        <strain evidence="6 7">Pei191</strain>
    </source>
</reference>